<name>A0A2T2X6C4_9FIRM</name>
<evidence type="ECO:0000313" key="3">
    <source>
        <dbReference type="Proteomes" id="UP000242699"/>
    </source>
</evidence>
<evidence type="ECO:0000256" key="1">
    <source>
        <dbReference type="SAM" id="Coils"/>
    </source>
</evidence>
<feature type="coiled-coil region" evidence="1">
    <location>
        <begin position="6"/>
        <end position="36"/>
    </location>
</feature>
<keyword evidence="1" id="KW-0175">Coiled coil</keyword>
<proteinExistence type="predicted"/>
<comment type="caution">
    <text evidence="2">The sequence shown here is derived from an EMBL/GenBank/DDBJ whole genome shotgun (WGS) entry which is preliminary data.</text>
</comment>
<dbReference type="EMBL" id="PXYT01000013">
    <property type="protein sequence ID" value="PSR30054.1"/>
    <property type="molecule type" value="Genomic_DNA"/>
</dbReference>
<organism evidence="2 3">
    <name type="scientific">Sulfobacillus benefaciens</name>
    <dbReference type="NCBI Taxonomy" id="453960"/>
    <lineage>
        <taxon>Bacteria</taxon>
        <taxon>Bacillati</taxon>
        <taxon>Bacillota</taxon>
        <taxon>Clostridia</taxon>
        <taxon>Eubacteriales</taxon>
        <taxon>Clostridiales Family XVII. Incertae Sedis</taxon>
        <taxon>Sulfobacillus</taxon>
    </lineage>
</organism>
<dbReference type="AlphaFoldDB" id="A0A2T2X6C4"/>
<gene>
    <name evidence="2" type="ORF">C7B43_07160</name>
</gene>
<protein>
    <submittedName>
        <fullName evidence="2">Uncharacterized protein</fullName>
    </submittedName>
</protein>
<reference evidence="2 3" key="1">
    <citation type="journal article" date="2014" name="BMC Genomics">
        <title>Comparison of environmental and isolate Sulfobacillus genomes reveals diverse carbon, sulfur, nitrogen, and hydrogen metabolisms.</title>
        <authorList>
            <person name="Justice N.B."/>
            <person name="Norman A."/>
            <person name="Brown C.T."/>
            <person name="Singh A."/>
            <person name="Thomas B.C."/>
            <person name="Banfield J.F."/>
        </authorList>
    </citation>
    <scope>NUCLEOTIDE SEQUENCE [LARGE SCALE GENOMIC DNA]</scope>
    <source>
        <strain evidence="2">AMDSBA1</strain>
    </source>
</reference>
<accession>A0A2T2X6C4</accession>
<dbReference type="Proteomes" id="UP000242699">
    <property type="component" value="Unassembled WGS sequence"/>
</dbReference>
<sequence>MSSHMAQAIKVGLATIRREIKRLETEEREIREVLLNGFRDWPPEAVPVRVGEVELRIQRR</sequence>
<evidence type="ECO:0000313" key="2">
    <source>
        <dbReference type="EMBL" id="PSR30054.1"/>
    </source>
</evidence>